<dbReference type="InterPro" id="IPR036569">
    <property type="entry name" value="RpiB_LacA_LacB_sf"/>
</dbReference>
<dbReference type="Proteomes" id="UP000424468">
    <property type="component" value="Chromosome"/>
</dbReference>
<dbReference type="GO" id="GO:0004751">
    <property type="term" value="F:ribose-5-phosphate isomerase activity"/>
    <property type="evidence" value="ECO:0007669"/>
    <property type="project" value="TreeGrafter"/>
</dbReference>
<feature type="binding site" evidence="4">
    <location>
        <begin position="8"/>
        <end position="9"/>
    </location>
    <ligand>
        <name>D-ribulose 5-phosphate</name>
        <dbReference type="ChEBI" id="CHEBI:58121"/>
    </ligand>
</feature>
<dbReference type="SUPFAM" id="SSF89623">
    <property type="entry name" value="Ribose/Galactose isomerase RpiB/AlsB"/>
    <property type="match status" value="1"/>
</dbReference>
<evidence type="ECO:0000256" key="2">
    <source>
        <dbReference type="ARBA" id="ARBA00023235"/>
    </source>
</evidence>
<dbReference type="GO" id="GO:0019316">
    <property type="term" value="P:D-allose catabolic process"/>
    <property type="evidence" value="ECO:0007669"/>
    <property type="project" value="TreeGrafter"/>
</dbReference>
<feature type="binding site" evidence="4">
    <location>
        <position position="136"/>
    </location>
    <ligand>
        <name>D-ribulose 5-phosphate</name>
        <dbReference type="ChEBI" id="CHEBI:58121"/>
    </ligand>
</feature>
<evidence type="ECO:0000256" key="1">
    <source>
        <dbReference type="ARBA" id="ARBA00008754"/>
    </source>
</evidence>
<keyword evidence="6" id="KW-1185">Reference proteome</keyword>
<evidence type="ECO:0000313" key="5">
    <source>
        <dbReference type="EMBL" id="QGS51496.1"/>
    </source>
</evidence>
<comment type="similarity">
    <text evidence="1">Belongs to the LacAB/RpiB family.</text>
</comment>
<evidence type="ECO:0000256" key="4">
    <source>
        <dbReference type="PIRSR" id="PIRSR005384-2"/>
    </source>
</evidence>
<feature type="binding site" evidence="4">
    <location>
        <position position="99"/>
    </location>
    <ligand>
        <name>D-ribulose 5-phosphate</name>
        <dbReference type="ChEBI" id="CHEBI:58121"/>
    </ligand>
</feature>
<feature type="binding site" evidence="4">
    <location>
        <position position="132"/>
    </location>
    <ligand>
        <name>D-ribulose 5-phosphate</name>
        <dbReference type="ChEBI" id="CHEBI:58121"/>
    </ligand>
</feature>
<dbReference type="PIRSF" id="PIRSF005384">
    <property type="entry name" value="RpiB_LacA_B"/>
    <property type="match status" value="1"/>
</dbReference>
<dbReference type="AlphaFoldDB" id="A0A6I6C6T9"/>
<dbReference type="RefSeq" id="WP_156005517.1">
    <property type="nucleotide sequence ID" value="NZ_CP046276.1"/>
</dbReference>
<accession>A0A6I6C6T9</accession>
<dbReference type="Gene3D" id="3.40.1400.10">
    <property type="entry name" value="Sugar-phosphate isomerase, RpiB/LacA/LacB"/>
    <property type="match status" value="1"/>
</dbReference>
<dbReference type="PANTHER" id="PTHR30345">
    <property type="entry name" value="RIBOSE-5-PHOSPHATE ISOMERASE B"/>
    <property type="match status" value="1"/>
</dbReference>
<sequence length="143" mass="15718">MKIYIGNDHTAVEMKNSIVNYLLENGYEVENLGVDTSDPSDYPDLGHNVANKVANDKYSKGIIICGTGIGISIAANKVKGIRAALCYEIETTKMARKHNDANILALGARIIANQKAILLVEEFLKTDFEGGRHQNRINKIDTI</sequence>
<dbReference type="GO" id="GO:0009052">
    <property type="term" value="P:pentose-phosphate shunt, non-oxidative branch"/>
    <property type="evidence" value="ECO:0007669"/>
    <property type="project" value="TreeGrafter"/>
</dbReference>
<dbReference type="NCBIfam" id="TIGR00689">
    <property type="entry name" value="rpiB_lacA_lacB"/>
    <property type="match status" value="1"/>
</dbReference>
<organism evidence="5 6">
    <name type="scientific">Spiroplasma tabanidicola</name>
    <dbReference type="NCBI Taxonomy" id="324079"/>
    <lineage>
        <taxon>Bacteria</taxon>
        <taxon>Bacillati</taxon>
        <taxon>Mycoplasmatota</taxon>
        <taxon>Mollicutes</taxon>
        <taxon>Entomoplasmatales</taxon>
        <taxon>Spiroplasmataceae</taxon>
        <taxon>Spiroplasma</taxon>
    </lineage>
</organism>
<dbReference type="OrthoDB" id="1778624at2"/>
<evidence type="ECO:0000313" key="6">
    <source>
        <dbReference type="Proteomes" id="UP000424468"/>
    </source>
</evidence>
<dbReference type="KEGG" id="stab:STABA_v1c01290"/>
<feature type="binding site" evidence="4">
    <location>
        <position position="109"/>
    </location>
    <ligand>
        <name>D-ribulose 5-phosphate</name>
        <dbReference type="ChEBI" id="CHEBI:58121"/>
    </ligand>
</feature>
<name>A0A6I6C6T9_9MOLU</name>
<protein>
    <submittedName>
        <fullName evidence="5">Ribose-5-phosphate isomerase B</fullName>
    </submittedName>
</protein>
<keyword evidence="2 5" id="KW-0413">Isomerase</keyword>
<evidence type="ECO:0000256" key="3">
    <source>
        <dbReference type="PIRSR" id="PIRSR005384-1"/>
    </source>
</evidence>
<dbReference type="PANTHER" id="PTHR30345:SF0">
    <property type="entry name" value="DNA DAMAGE-REPAIR_TOLERATION PROTEIN DRT102"/>
    <property type="match status" value="1"/>
</dbReference>
<dbReference type="NCBIfam" id="NF004051">
    <property type="entry name" value="PRK05571.1"/>
    <property type="match status" value="1"/>
</dbReference>
<proteinExistence type="inferred from homology"/>
<reference evidence="5 6" key="1">
    <citation type="submission" date="2019-11" db="EMBL/GenBank/DDBJ databases">
        <title>Complete genome sequence of Spiroplasma tabanidicola TAUS-1 (DSM 22603).</title>
        <authorList>
            <person name="Huang C.-T."/>
            <person name="Lin Y.-C."/>
            <person name="Kuo C.-H."/>
        </authorList>
    </citation>
    <scope>NUCLEOTIDE SEQUENCE [LARGE SCALE GENOMIC DNA]</scope>
    <source>
        <strain evidence="5 6">TAUS-1</strain>
    </source>
</reference>
<dbReference type="EMBL" id="CP046276">
    <property type="protein sequence ID" value="QGS51496.1"/>
    <property type="molecule type" value="Genomic_DNA"/>
</dbReference>
<feature type="active site" description="Proton donor" evidence="3">
    <location>
        <position position="98"/>
    </location>
</feature>
<gene>
    <name evidence="5" type="primary">rpiB</name>
    <name evidence="5" type="ORF">STABA_v1c01290</name>
</gene>
<dbReference type="InterPro" id="IPR004785">
    <property type="entry name" value="RpiB"/>
</dbReference>
<feature type="binding site" evidence="4">
    <location>
        <begin position="66"/>
        <end position="70"/>
    </location>
    <ligand>
        <name>D-ribulose 5-phosphate</name>
        <dbReference type="ChEBI" id="CHEBI:58121"/>
    </ligand>
</feature>
<dbReference type="NCBIfam" id="TIGR01120">
    <property type="entry name" value="rpiB"/>
    <property type="match status" value="1"/>
</dbReference>
<dbReference type="Pfam" id="PF02502">
    <property type="entry name" value="LacAB_rpiB"/>
    <property type="match status" value="1"/>
</dbReference>
<dbReference type="InterPro" id="IPR003500">
    <property type="entry name" value="RpiB_LacA_LacB"/>
</dbReference>
<feature type="active site" description="Proton acceptor" evidence="3">
    <location>
        <position position="65"/>
    </location>
</feature>